<organism evidence="1 2">
    <name type="scientific">Elsinoe batatas</name>
    <dbReference type="NCBI Taxonomy" id="2601811"/>
    <lineage>
        <taxon>Eukaryota</taxon>
        <taxon>Fungi</taxon>
        <taxon>Dikarya</taxon>
        <taxon>Ascomycota</taxon>
        <taxon>Pezizomycotina</taxon>
        <taxon>Dothideomycetes</taxon>
        <taxon>Dothideomycetidae</taxon>
        <taxon>Myriangiales</taxon>
        <taxon>Elsinoaceae</taxon>
        <taxon>Elsinoe</taxon>
    </lineage>
</organism>
<proteinExistence type="predicted"/>
<evidence type="ECO:0000313" key="2">
    <source>
        <dbReference type="Proteomes" id="UP000809789"/>
    </source>
</evidence>
<comment type="caution">
    <text evidence="1">The sequence shown here is derived from an EMBL/GenBank/DDBJ whole genome shotgun (WGS) entry which is preliminary data.</text>
</comment>
<evidence type="ECO:0000313" key="1">
    <source>
        <dbReference type="EMBL" id="KAG8626328.1"/>
    </source>
</evidence>
<dbReference type="OrthoDB" id="10396556at2759"/>
<accession>A0A8K0L170</accession>
<name>A0A8K0L170_9PEZI</name>
<dbReference type="AlphaFoldDB" id="A0A8K0L170"/>
<protein>
    <submittedName>
        <fullName evidence="1">Uncharacterized protein</fullName>
    </submittedName>
</protein>
<reference evidence="1" key="1">
    <citation type="submission" date="2021-07" db="EMBL/GenBank/DDBJ databases">
        <title>Elsinoe batatas strain:CRI-CJ2 Genome sequencing and assembly.</title>
        <authorList>
            <person name="Huang L."/>
        </authorList>
    </citation>
    <scope>NUCLEOTIDE SEQUENCE</scope>
    <source>
        <strain evidence="1">CRI-CJ2</strain>
    </source>
</reference>
<dbReference type="EMBL" id="JAESVG020000006">
    <property type="protein sequence ID" value="KAG8626328.1"/>
    <property type="molecule type" value="Genomic_DNA"/>
</dbReference>
<sequence>MTRAALEDDHSANFFRQEHTNQQPVASWHLGRSTIGGACSACSHVYPLARYSPRLVLALPFLLHIYPTPTHDRALPQCTLLTILPVFLCPARLCT</sequence>
<dbReference type="Proteomes" id="UP000809789">
    <property type="component" value="Unassembled WGS sequence"/>
</dbReference>
<keyword evidence="2" id="KW-1185">Reference proteome</keyword>
<gene>
    <name evidence="1" type="ORF">KVT40_005273</name>
</gene>